<dbReference type="GO" id="GO:0006289">
    <property type="term" value="P:nucleotide-excision repair"/>
    <property type="evidence" value="ECO:0007669"/>
    <property type="project" value="UniProtKB-UniRule"/>
</dbReference>
<dbReference type="GO" id="GO:0036038">
    <property type="term" value="C:MKS complex"/>
    <property type="evidence" value="ECO:0007669"/>
    <property type="project" value="TreeGrafter"/>
</dbReference>
<organism evidence="9 10">
    <name type="scientific">Tupaia chinensis</name>
    <name type="common">Chinese tree shrew</name>
    <name type="synonym">Tupaia belangeri chinensis</name>
    <dbReference type="NCBI Taxonomy" id="246437"/>
    <lineage>
        <taxon>Eukaryota</taxon>
        <taxon>Metazoa</taxon>
        <taxon>Chordata</taxon>
        <taxon>Craniata</taxon>
        <taxon>Vertebrata</taxon>
        <taxon>Euteleostomi</taxon>
        <taxon>Mammalia</taxon>
        <taxon>Eutheria</taxon>
        <taxon>Euarchontoglires</taxon>
        <taxon>Scandentia</taxon>
        <taxon>Tupaiidae</taxon>
        <taxon>Tupaia</taxon>
    </lineage>
</organism>
<dbReference type="InterPro" id="IPR057724">
    <property type="entry name" value="TCTN1-3_N"/>
</dbReference>
<dbReference type="GO" id="GO:0000439">
    <property type="term" value="C:transcription factor TFIIH core complex"/>
    <property type="evidence" value="ECO:0007669"/>
    <property type="project" value="UniProtKB-UniRule"/>
</dbReference>
<evidence type="ECO:0000256" key="2">
    <source>
        <dbReference type="ARBA" id="ARBA00011495"/>
    </source>
</evidence>
<proteinExistence type="inferred from homology"/>
<comment type="subcellular location">
    <subcellularLocation>
        <location evidence="6">Nucleus</location>
    </subcellularLocation>
</comment>
<evidence type="ECO:0000313" key="9">
    <source>
        <dbReference type="EMBL" id="ELW65479.1"/>
    </source>
</evidence>
<keyword evidence="6" id="KW-0234">DNA repair</keyword>
<reference evidence="10" key="2">
    <citation type="journal article" date="2013" name="Nat. Commun.">
        <title>Genome of the Chinese tree shrew.</title>
        <authorList>
            <person name="Fan Y."/>
            <person name="Huang Z.Y."/>
            <person name="Cao C.C."/>
            <person name="Chen C.S."/>
            <person name="Chen Y.X."/>
            <person name="Fan D.D."/>
            <person name="He J."/>
            <person name="Hou H.L."/>
            <person name="Hu L."/>
            <person name="Hu X.T."/>
            <person name="Jiang X.T."/>
            <person name="Lai R."/>
            <person name="Lang Y.S."/>
            <person name="Liang B."/>
            <person name="Liao S.G."/>
            <person name="Mu D."/>
            <person name="Ma Y.Y."/>
            <person name="Niu Y.Y."/>
            <person name="Sun X.Q."/>
            <person name="Xia J.Q."/>
            <person name="Xiao J."/>
            <person name="Xiong Z.Q."/>
            <person name="Xu L."/>
            <person name="Yang L."/>
            <person name="Zhang Y."/>
            <person name="Zhao W."/>
            <person name="Zhao X.D."/>
            <person name="Zheng Y.T."/>
            <person name="Zhou J.M."/>
            <person name="Zhu Y.B."/>
            <person name="Zhang G.J."/>
            <person name="Wang J."/>
            <person name="Yao Y.G."/>
        </authorList>
    </citation>
    <scope>NUCLEOTIDE SEQUENCE [LARGE SCALE GENOMIC DNA]</scope>
</reference>
<dbReference type="GO" id="GO:0005675">
    <property type="term" value="C:transcription factor TFIIH holo complex"/>
    <property type="evidence" value="ECO:0007669"/>
    <property type="project" value="UniProtKB-UniRule"/>
</dbReference>
<keyword evidence="6" id="KW-0479">Metal-binding</keyword>
<evidence type="ECO:0000313" key="10">
    <source>
        <dbReference type="Proteomes" id="UP000011518"/>
    </source>
</evidence>
<dbReference type="STRING" id="246437.L9KSM8"/>
<dbReference type="Gene3D" id="3.40.50.410">
    <property type="entry name" value="von Willebrand factor, type A domain"/>
    <property type="match status" value="1"/>
</dbReference>
<sequence>MTEKVLGKVIKAAEDSALQYMNFMNVIFAAQKQNILIDACVLDSDSGLLQQACDITGGLYLKVPQMPSLLQYLLWVFLPDQDQRSQLTLPPPIHVDYRAACFCHRNLIEIGYVCSVCLSIFIPAFIRMSGPAVSALLVGGTEDVTVSLALVQDKEGVLPVPTCGSLGNETGDWSVTATPHLNVLEVTVRSKHGLQWCSSNATDSFPESPCVVQTLLVSASHNSSCLAHLLIQVEIYANSSLTHNASENMTVIPDQAYQPLGPCPCNLTAGACDIRCCCDQECSPDLTDLFRGSCYTGAFGGDVNPVFDQLCSAGMPHHAPAWFPLLCVQSSLANTPFLGYFYHGAVSPKQDSSPEVYLHTDLKDLSDFGYKQGDPIMTAEKTYFTIPQVSLAGQCMQNAPVAFLQNFDARCMTDLEVYRERRGAASVKIKSGVVGGIITPKVTYEEAADLDGVVTGTEILLRNGSAPRNVNVEEHYIFRWDNSTISAVHVRVVRAEVRAHQKGIMAQRFTVKFVSYNSGNEEELSGNPGIMAQRFTVKFVSYNSGNEEELSGNPAGRGLCTSATFKPILFGENALSGCLLEVGIRENCTQLREYAMERLDSLMQATHVAARGNSDYSDLSDGWLEIARKQLLVQKSDTCHSAGVDAPATGADTSPSNVSGICLDVPAQLHVRILVADAGSVEGVTQQEILGVETRFSSVTWQYQCGLTCEGRADLFPLSASVQFIKIPAQLPRPLTRFQINFTEYDCDRNDVCWPQLLYPLTRYYQGEPYSQCAAQGLLLASFLLLAVLLSNPWTRRRKAWSSAT</sequence>
<evidence type="ECO:0000256" key="6">
    <source>
        <dbReference type="RuleBase" id="RU368090"/>
    </source>
</evidence>
<dbReference type="Pfam" id="PF03850">
    <property type="entry name" value="Tfb4"/>
    <property type="match status" value="1"/>
</dbReference>
<feature type="domain" description="Tectonic-1-3" evidence="7">
    <location>
        <begin position="367"/>
        <end position="515"/>
    </location>
</feature>
<dbReference type="Proteomes" id="UP000011518">
    <property type="component" value="Unassembled WGS sequence"/>
</dbReference>
<evidence type="ECO:0000256" key="4">
    <source>
        <dbReference type="ARBA" id="ARBA00022794"/>
    </source>
</evidence>
<dbReference type="GO" id="GO:0060271">
    <property type="term" value="P:cilium assembly"/>
    <property type="evidence" value="ECO:0007669"/>
    <property type="project" value="TreeGrafter"/>
</dbReference>
<comment type="similarity">
    <text evidence="6">Belongs to the TFB4 family.</text>
</comment>
<comment type="subunit">
    <text evidence="2">Part of the tectonic-like complex (also named B9 complex).</text>
</comment>
<feature type="domain" description="Tectonic-1-3 N-terminal" evidence="8">
    <location>
        <begin position="238"/>
        <end position="351"/>
    </location>
</feature>
<comment type="function">
    <text evidence="6">Component of the general transcription and DNA repair factor IIH (TFIIH) core complex, which is involved in general and transcription-coupled nucleotide excision repair (NER) of damaged DNA and, when complexed to CAK, in RNA transcription by RNA polymerase II. In NER, TFIIH acts by opening DNA around the lesion to allow the excision of the damaged oligonucleotide and its replacement by a new DNA fragment. In transcription, TFIIH has an essential role in transcription initiation. When the pre-initiation complex (PIC) has been established, TFIIH is required for promoter opening and promoter escape. Phosphorylation of the C-terminal tail (CTD) of the largest subunit of RNA polymerase II by the kinase module CAK controls the initiation of transcription.</text>
</comment>
<keyword evidence="6" id="KW-0227">DNA damage</keyword>
<name>L9KSM8_TUPCH</name>
<keyword evidence="4" id="KW-0970">Cilium biogenesis/degradation</keyword>
<dbReference type="Pfam" id="PF07773">
    <property type="entry name" value="TCTN_DUF1619"/>
    <property type="match status" value="2"/>
</dbReference>
<dbReference type="AlphaFoldDB" id="L9KSM8"/>
<evidence type="ECO:0000259" key="7">
    <source>
        <dbReference type="Pfam" id="PF07773"/>
    </source>
</evidence>
<evidence type="ECO:0000256" key="1">
    <source>
        <dbReference type="ARBA" id="ARBA00007633"/>
    </source>
</evidence>
<keyword evidence="5" id="KW-0325">Glycoprotein</keyword>
<keyword evidence="6" id="KW-0539">Nucleus</keyword>
<keyword evidence="6" id="KW-0862">Zinc</keyword>
<keyword evidence="6" id="KW-0863">Zinc-finger</keyword>
<dbReference type="GO" id="GO:0007224">
    <property type="term" value="P:smoothened signaling pathway"/>
    <property type="evidence" value="ECO:0007669"/>
    <property type="project" value="TreeGrafter"/>
</dbReference>
<feature type="domain" description="Tectonic-1-3" evidence="7">
    <location>
        <begin position="554"/>
        <end position="727"/>
    </location>
</feature>
<evidence type="ECO:0000259" key="8">
    <source>
        <dbReference type="Pfam" id="PF25752"/>
    </source>
</evidence>
<evidence type="ECO:0000256" key="3">
    <source>
        <dbReference type="ARBA" id="ARBA00022729"/>
    </source>
</evidence>
<dbReference type="GO" id="GO:0006355">
    <property type="term" value="P:regulation of DNA-templated transcription"/>
    <property type="evidence" value="ECO:0007669"/>
    <property type="project" value="InterPro"/>
</dbReference>
<accession>L9KSM8</accession>
<comment type="subunit">
    <text evidence="6">Part of a TFIID-containing RNA polymerase II pre-initiation complex that is composed of TBP and at least GTF2A1, GTF2A2, GTF2E1, GTF2E2, GTF2F1, GTF2H2, GTF2H3, GTF2H4, GTF2H5, GTF2B, TCEA1, ERCC2, ERCC3, TAF1, TAF2, TAF3, TAF4, TAF5, TAF6, TAF7, TAF8, TAF9, TAF10, TAF11, TAF12 and TAF13. Component of the 7-subunit TFIIH core complex composed of XPB/ERCC3, XPD/ERCC2, GTF2H1, GTF2H2, GTF2H3, GTF2H4 and GTF2H5, which is active in NER. The core complex associates with the 3-subunit CDK-activating kinase (CAK) module composed of CCNH/cyclin H, CDK7 and MNAT1 to form the 10-subunit holoenzyme (holo-TFIIH) active in transcription. Interacts with RARA; the interaction requires prior phosphorylation of RARA on 'Ser-369' which then enhances interaction of RARA with CDK7.</text>
</comment>
<dbReference type="InParanoid" id="L9KSM8"/>
<gene>
    <name evidence="9" type="ORF">TREES_T100008981</name>
</gene>
<dbReference type="eggNOG" id="ENOG502QV82">
    <property type="taxonomic scope" value="Eukaryota"/>
</dbReference>
<comment type="similarity">
    <text evidence="1">Belongs to the tectonic family.</text>
</comment>
<dbReference type="InterPro" id="IPR004600">
    <property type="entry name" value="TFIIH_Tfb4/GTF2H3"/>
</dbReference>
<dbReference type="EMBL" id="KB320685">
    <property type="protein sequence ID" value="ELW65479.1"/>
    <property type="molecule type" value="Genomic_DNA"/>
</dbReference>
<keyword evidence="3" id="KW-0732">Signal</keyword>
<dbReference type="GO" id="GO:0008270">
    <property type="term" value="F:zinc ion binding"/>
    <property type="evidence" value="ECO:0007669"/>
    <property type="project" value="UniProtKB-KW"/>
</dbReference>
<keyword evidence="10" id="KW-1185">Reference proteome</keyword>
<dbReference type="InterPro" id="IPR040354">
    <property type="entry name" value="TCTN1-3"/>
</dbReference>
<dbReference type="PANTHER" id="PTHR14611:SF6">
    <property type="entry name" value="TECTONIC-2"/>
    <property type="match status" value="1"/>
</dbReference>
<protein>
    <recommendedName>
        <fullName evidence="6">General transcription factor IIH subunit 3</fullName>
    </recommendedName>
    <alternativeName>
        <fullName evidence="6">General transcription factor IIH polypeptide 3</fullName>
    </alternativeName>
</protein>
<keyword evidence="6" id="KW-0805">Transcription regulation</keyword>
<reference evidence="10" key="1">
    <citation type="submission" date="2012-07" db="EMBL/GenBank/DDBJ databases">
        <title>Genome of the Chinese tree shrew, a rising model animal genetically related to primates.</title>
        <authorList>
            <person name="Zhang G."/>
            <person name="Fan Y."/>
            <person name="Yao Y."/>
            <person name="Huang Z."/>
        </authorList>
    </citation>
    <scope>NUCLEOTIDE SEQUENCE [LARGE SCALE GENOMIC DNA]</scope>
</reference>
<dbReference type="GO" id="GO:1904491">
    <property type="term" value="P:protein localization to ciliary transition zone"/>
    <property type="evidence" value="ECO:0007669"/>
    <property type="project" value="TreeGrafter"/>
</dbReference>
<dbReference type="InterPro" id="IPR011677">
    <property type="entry name" value="TCTN1-3_dom"/>
</dbReference>
<dbReference type="InterPro" id="IPR036465">
    <property type="entry name" value="vWFA_dom_sf"/>
</dbReference>
<dbReference type="PANTHER" id="PTHR14611">
    <property type="entry name" value="TECTONIC FAMILY MEMBER"/>
    <property type="match status" value="1"/>
</dbReference>
<dbReference type="FunCoup" id="L9KSM8">
    <property type="interactions" value="309"/>
</dbReference>
<dbReference type="Pfam" id="PF25752">
    <property type="entry name" value="DUF1619_N"/>
    <property type="match status" value="1"/>
</dbReference>
<keyword evidence="6" id="KW-0804">Transcription</keyword>
<evidence type="ECO:0000256" key="5">
    <source>
        <dbReference type="ARBA" id="ARBA00023180"/>
    </source>
</evidence>